<feature type="DNA-binding region" description="Homeobox" evidence="7">
    <location>
        <begin position="262"/>
        <end position="321"/>
    </location>
</feature>
<evidence type="ECO:0000313" key="11">
    <source>
        <dbReference type="EMBL" id="CAA64692.1"/>
    </source>
</evidence>
<dbReference type="GO" id="GO:0009952">
    <property type="term" value="P:anterior/posterior pattern specification"/>
    <property type="evidence" value="ECO:0007669"/>
    <property type="project" value="TreeGrafter"/>
</dbReference>
<name>P91714_GIRTI</name>
<evidence type="ECO:0000256" key="8">
    <source>
        <dbReference type="RuleBase" id="RU000682"/>
    </source>
</evidence>
<feature type="coiled-coil region" evidence="9">
    <location>
        <begin position="310"/>
        <end position="337"/>
    </location>
</feature>
<dbReference type="Gene3D" id="1.10.10.60">
    <property type="entry name" value="Homeodomain-like"/>
    <property type="match status" value="1"/>
</dbReference>
<dbReference type="InterPro" id="IPR020479">
    <property type="entry name" value="HD_metazoa"/>
</dbReference>
<feature type="domain" description="Homeobox" evidence="10">
    <location>
        <begin position="260"/>
        <end position="320"/>
    </location>
</feature>
<keyword evidence="6 7" id="KW-0539">Nucleus</keyword>
<evidence type="ECO:0000256" key="6">
    <source>
        <dbReference type="ARBA" id="ARBA00023242"/>
    </source>
</evidence>
<dbReference type="GO" id="GO:0000981">
    <property type="term" value="F:DNA-binding transcription factor activity, RNA polymerase II-specific"/>
    <property type="evidence" value="ECO:0007669"/>
    <property type="project" value="InterPro"/>
</dbReference>
<dbReference type="GO" id="GO:0005634">
    <property type="term" value="C:nucleus"/>
    <property type="evidence" value="ECO:0007669"/>
    <property type="project" value="UniProtKB-SubCell"/>
</dbReference>
<dbReference type="InterPro" id="IPR017970">
    <property type="entry name" value="Homeobox_CS"/>
</dbReference>
<keyword evidence="9" id="KW-0175">Coiled coil</keyword>
<dbReference type="PRINTS" id="PR00024">
    <property type="entry name" value="HOMEOBOX"/>
</dbReference>
<dbReference type="PIR" id="PC1216">
    <property type="entry name" value="PC1216"/>
</dbReference>
<evidence type="ECO:0000256" key="7">
    <source>
        <dbReference type="PROSITE-ProRule" id="PRU00108"/>
    </source>
</evidence>
<dbReference type="SMART" id="SM00389">
    <property type="entry name" value="HOX"/>
    <property type="match status" value="1"/>
</dbReference>
<dbReference type="PROSITE" id="PS50071">
    <property type="entry name" value="HOMEOBOX_2"/>
    <property type="match status" value="1"/>
</dbReference>
<dbReference type="AlphaFoldDB" id="P91714"/>
<dbReference type="InterPro" id="IPR009057">
    <property type="entry name" value="Homeodomain-like_sf"/>
</dbReference>
<dbReference type="InterPro" id="IPR050296">
    <property type="entry name" value="Antp_homeobox"/>
</dbReference>
<keyword evidence="3" id="KW-0217">Developmental protein</keyword>
<accession>P91714</accession>
<gene>
    <name evidence="11" type="primary">DthoxF</name>
</gene>
<evidence type="ECO:0000256" key="4">
    <source>
        <dbReference type="ARBA" id="ARBA00023125"/>
    </source>
</evidence>
<evidence type="ECO:0000256" key="3">
    <source>
        <dbReference type="ARBA" id="ARBA00022473"/>
    </source>
</evidence>
<dbReference type="Pfam" id="PF00046">
    <property type="entry name" value="Homeodomain"/>
    <property type="match status" value="1"/>
</dbReference>
<evidence type="ECO:0000259" key="10">
    <source>
        <dbReference type="PROSITE" id="PS50071"/>
    </source>
</evidence>
<keyword evidence="4 7" id="KW-0238">DNA-binding</keyword>
<sequence>MKNNFLASISNNFGVNSFDKYGKSHLPKLFTRGISSGVDKSCKMMNQNTVLVKWYALQLMATAVGGHYPAFPGRLLLWPGSNRDSFDKYGKSHLPELFTKGISSGVDESSQNDESDTFWSKWYASVNGSGLGVVIILHFRSVCYGRVEPKHLSQIDLDLHSDQVIPDSHQACMSLPHAFPNNNNNTSSLSSFNTFAIGLYSNYPNQIQNIDEIGDDKFEIDCSMRSEQKFNENETNSGTRNDGGAQQIWPWMTVVGPNSVQKRRGRQTYSRHQTLELEKEFQFNHYLTRRRRIEIAHNLCLSERQIKIWFQNRRMKLKKERQQIRELNDEITRKTISKKHLSSNYNWESVSVSKGPDHESGGLVNFSSLVNKTRQLLSLLIGQLPNKYLLIFCSFCVFRRGIKI</sequence>
<reference evidence="11" key="2">
    <citation type="journal article" date="1998" name="Dev. Genes Evol.">
        <title>Platyhelminthes have a hox code differentially activated during regeneration, with genes closely related to those of spiralian protostomes.</title>
        <authorList>
            <person name="Bayascas J.R."/>
            <person name="Castillo E."/>
            <person name="Salo E."/>
        </authorList>
    </citation>
    <scope>NUCLEOTIDE SEQUENCE</scope>
    <source>
        <tissue evidence="11">Regenerating tissue</tissue>
    </source>
</reference>
<dbReference type="InterPro" id="IPR001356">
    <property type="entry name" value="HD"/>
</dbReference>
<evidence type="ECO:0000256" key="1">
    <source>
        <dbReference type="ARBA" id="ARBA00004123"/>
    </source>
</evidence>
<organism evidence="11">
    <name type="scientific">Girardia tigrina</name>
    <name type="common">Planarian</name>
    <name type="synonym">Dugesia tigrina</name>
    <dbReference type="NCBI Taxonomy" id="6162"/>
    <lineage>
        <taxon>Eukaryota</taxon>
        <taxon>Metazoa</taxon>
        <taxon>Spiralia</taxon>
        <taxon>Lophotrochozoa</taxon>
        <taxon>Platyhelminthes</taxon>
        <taxon>Rhabditophora</taxon>
        <taxon>Seriata</taxon>
        <taxon>Tricladida</taxon>
        <taxon>Continenticola</taxon>
        <taxon>Geoplanoidea</taxon>
        <taxon>Dugesiidae</taxon>
        <taxon>Girardia</taxon>
    </lineage>
</organism>
<dbReference type="GO" id="GO:0000978">
    <property type="term" value="F:RNA polymerase II cis-regulatory region sequence-specific DNA binding"/>
    <property type="evidence" value="ECO:0007669"/>
    <property type="project" value="TreeGrafter"/>
</dbReference>
<protein>
    <submittedName>
        <fullName evidence="11">Homeodomain protein</fullName>
    </submittedName>
</protein>
<reference evidence="11" key="1">
    <citation type="journal article" date="1997" name="Development">
        <title>Planarian Hox genes: novel patterns of expression during regeneration.</title>
        <authorList>
            <person name="Bayascas J.R."/>
            <person name="Castillo E."/>
            <person name="Munoz-Marmol A.M."/>
            <person name="Salo E."/>
        </authorList>
    </citation>
    <scope>NUCLEOTIDE SEQUENCE</scope>
    <source>
        <tissue evidence="11">Regenerating tissue</tissue>
    </source>
</reference>
<keyword evidence="5 7" id="KW-0371">Homeobox</keyword>
<dbReference type="FunFam" id="1.10.10.60:FF:000193">
    <property type="entry name" value="Ultrabithorax, isoform C"/>
    <property type="match status" value="1"/>
</dbReference>
<evidence type="ECO:0000256" key="9">
    <source>
        <dbReference type="SAM" id="Coils"/>
    </source>
</evidence>
<dbReference type="SUPFAM" id="SSF46689">
    <property type="entry name" value="Homeodomain-like"/>
    <property type="match status" value="1"/>
</dbReference>
<proteinExistence type="evidence at transcript level"/>
<comment type="similarity">
    <text evidence="2">Belongs to the Antp homeobox family.</text>
</comment>
<dbReference type="CDD" id="cd00086">
    <property type="entry name" value="homeodomain"/>
    <property type="match status" value="1"/>
</dbReference>
<dbReference type="PROSITE" id="PS00027">
    <property type="entry name" value="HOMEOBOX_1"/>
    <property type="match status" value="1"/>
</dbReference>
<dbReference type="PANTHER" id="PTHR45659">
    <property type="entry name" value="HOMEOBOX PROTEIN HOX"/>
    <property type="match status" value="1"/>
</dbReference>
<dbReference type="PANTHER" id="PTHR45659:SF4">
    <property type="entry name" value="HOMEOBOX PROTEIN ABDOMINAL-A"/>
    <property type="match status" value="1"/>
</dbReference>
<evidence type="ECO:0000256" key="2">
    <source>
        <dbReference type="ARBA" id="ARBA00009107"/>
    </source>
</evidence>
<comment type="subcellular location">
    <subcellularLocation>
        <location evidence="1 7 8">Nucleus</location>
    </subcellularLocation>
</comment>
<dbReference type="EMBL" id="X95412">
    <property type="protein sequence ID" value="CAA64692.1"/>
    <property type="molecule type" value="mRNA"/>
</dbReference>
<evidence type="ECO:0000256" key="5">
    <source>
        <dbReference type="ARBA" id="ARBA00023155"/>
    </source>
</evidence>